<evidence type="ECO:0000256" key="8">
    <source>
        <dbReference type="ARBA" id="ARBA00022989"/>
    </source>
</evidence>
<dbReference type="EMBL" id="GGYP01004751">
    <property type="protein sequence ID" value="MDE49522.1"/>
    <property type="molecule type" value="Transcribed_RNA"/>
</dbReference>
<evidence type="ECO:0000256" key="4">
    <source>
        <dbReference type="ARBA" id="ARBA00022692"/>
    </source>
</evidence>
<feature type="compositionally biased region" description="Low complexity" evidence="10">
    <location>
        <begin position="888"/>
        <end position="901"/>
    </location>
</feature>
<keyword evidence="6" id="KW-0547">Nucleotide-binding</keyword>
<dbReference type="InterPro" id="IPR003439">
    <property type="entry name" value="ABC_transporter-like_ATP-bd"/>
</dbReference>
<dbReference type="PROSITE" id="PS00211">
    <property type="entry name" value="ABC_TRANSPORTER_1"/>
    <property type="match status" value="2"/>
</dbReference>
<dbReference type="CDD" id="cd03244">
    <property type="entry name" value="ABCC_MRP_domain2"/>
    <property type="match status" value="1"/>
</dbReference>
<dbReference type="PROSITE" id="PS50929">
    <property type="entry name" value="ABC_TM1F"/>
    <property type="match status" value="2"/>
</dbReference>
<sequence>MTEEEPVQLSKRPCPYDQASLISKYITFYWVTPLLKVGLKRNLEIDDLFGNSREDSSDELGEQLQADWNREVEKCRKLKGLAGAWGGGGSSSKKPSLLRVFMREHTFWFLMSWLWLVVSHCIVSPLQAMLLGQLIQDGTSYYSQMTLQTIDQQELDQLYWRIFILGLLVIFATFLTAVTIHPYFFCVQHLGMKMRVASCNLVYQKSLRLSKAAMGHTTVGQIVNLLSNDVNRFDFGLVFIPYLVVAPLQAIIMIILLSKYYLGLAPTLAGFSVFILYLPFQAVMGKWFGTIREETAIRTDERIRLMNEIVPAMRVIKMYAWESSFAKLVDAARRREIKWIRARVILTSINESLYYISAKLIILICLITLVLLGYQLTAEAAFVTITMLESLRLNMTFFFPFAVASIAELVVSCERLQNFLLLGEQPKESKIKIIKRDEDESDTEDETDPEGKQKNQRLNALSKDQIDQVFVAFKRPLTPLKTMPEEKTGKSDEEEEEKEPGEGEKLISLSPDLDHERRTKQAAKEAAAKEPTTQETKTDLELVPPGGTNATRRTVATARGSAELKGIEAHEISAAWIADDLYERNEETTLSLTAINFTVRPGELMVVVGRVGSGKSSILMAIMGELPIVSGDLTLYGRVSYASQEPWIFAGSVEDNILFGAPYDESRLNEVIQVCALYKDIELLPNGKETLVGERGISLSGGQKARVNLARALYYDADIYLLDDPLSAVDASVAKHIFEQCIKGFLKSKTVVLVTHQLQFAKGASKILVVDQGRQIALGSYRELSKQVDLVGFNKGIVRSESESEQTSSQLITSTSPAKKASLTKTAIDTPSTKHSANQIVQTSVGSSVELTKKAASAAVGGAASKKSLVAGHQQQQQQQQPLLAGVPASATSAATASSPPIDDDIPAEAPIRQTTKEEMNDEVVDCDSYLFYLVCVSSVTLIIFVVLSNVLAQALFNGSDFYLSYWTDTEERRAAVQAINGMPLQPPAIPPVLAPIPNVNVPTVLNNGNITTTNAPATATTSATTTAAIATTTTLAGLTAPNNTNPNNGTTTTFVIQSFTDQFSVEENSYIYSSLILALFLATLVRTTTFFSACMRTSINMHDRLFRSVMSAPISFFDFNPIGILLNRISRDMGIVDDRLPQNAFDVFEIFTSSLGIVATVIVVDYINIIPAIALIITAVVARRVCLRTINRLKEMEGILRSQVFSHLSTTLAGLSTIRSFKKIDQFIEQFNVAQDEHSVAWFAFFSAGQWLGLTLDLVCMLFILFVIIVLTATISVSALNGSQLGLAISSALVIVGPFQWGIRQLVELESHMTSVKRIKEYSDLPKEAAHESEPGKKPPPAWPQAGHILYDQVSLSYFEDEQPVLRELTFEIRPSEKVGIVGRTGAGKSSIIAALFRMTEPTGRIIIDGIDISTIGLNDLRRRISIIPQDPILFSGSVRRNLDPFDEYKDDDIWSALDAARLKSVVLNLEAGLDGIVAEGGQNFSVGQRQLFCLARAILRRNRILVLDEATANVDPETDLFIQRTIRDLFKDCTVMTIAHRLNTIMDSDRVLVLEAGQVCEFDEPHVLLTRGGQLATMTANTGQQADRLRRVAERAYNRRHNVN</sequence>
<feature type="transmembrane region" description="Helical" evidence="11">
    <location>
        <begin position="1151"/>
        <end position="1183"/>
    </location>
</feature>
<proteinExistence type="inferred from homology"/>
<feature type="domain" description="ABC transmembrane type-1" evidence="13">
    <location>
        <begin position="1056"/>
        <end position="1312"/>
    </location>
</feature>
<dbReference type="InterPro" id="IPR027417">
    <property type="entry name" value="P-loop_NTPase"/>
</dbReference>
<feature type="transmembrane region" description="Helical" evidence="11">
    <location>
        <begin position="1259"/>
        <end position="1280"/>
    </location>
</feature>
<evidence type="ECO:0000259" key="12">
    <source>
        <dbReference type="PROSITE" id="PS50893"/>
    </source>
</evidence>
<dbReference type="PANTHER" id="PTHR24223:SF456">
    <property type="entry name" value="MULTIDRUG RESISTANCE-ASSOCIATED PROTEIN LETHAL(2)03659"/>
    <property type="match status" value="1"/>
</dbReference>
<evidence type="ECO:0000256" key="6">
    <source>
        <dbReference type="ARBA" id="ARBA00022741"/>
    </source>
</evidence>
<dbReference type="InterPro" id="IPR017871">
    <property type="entry name" value="ABC_transporter-like_CS"/>
</dbReference>
<feature type="region of interest" description="Disordered" evidence="10">
    <location>
        <begin position="804"/>
        <end position="841"/>
    </location>
</feature>
<feature type="compositionally biased region" description="Basic and acidic residues" evidence="10">
    <location>
        <begin position="512"/>
        <end position="528"/>
    </location>
</feature>
<comment type="similarity">
    <text evidence="2">Belongs to the ABC transporter superfamily. ABCC family. Conjugate transporter (TC 3.A.1.208) subfamily.</text>
</comment>
<protein>
    <submittedName>
        <fullName evidence="14">Multidrug resistance-associated protein 4</fullName>
    </submittedName>
</protein>
<dbReference type="PANTHER" id="PTHR24223">
    <property type="entry name" value="ATP-BINDING CASSETTE SUB-FAMILY C"/>
    <property type="match status" value="1"/>
</dbReference>
<feature type="compositionally biased region" description="Acidic residues" evidence="10">
    <location>
        <begin position="439"/>
        <end position="448"/>
    </location>
</feature>
<dbReference type="SUPFAM" id="SSF52540">
    <property type="entry name" value="P-loop containing nucleoside triphosphate hydrolases"/>
    <property type="match status" value="2"/>
</dbReference>
<keyword evidence="4 11" id="KW-0812">Transmembrane</keyword>
<dbReference type="FunFam" id="3.40.50.300:FF:000163">
    <property type="entry name" value="Multidrug resistance-associated protein member 4"/>
    <property type="match status" value="1"/>
</dbReference>
<feature type="transmembrane region" description="Helical" evidence="11">
    <location>
        <begin position="107"/>
        <end position="135"/>
    </location>
</feature>
<evidence type="ECO:0000256" key="1">
    <source>
        <dbReference type="ARBA" id="ARBA00004141"/>
    </source>
</evidence>
<feature type="domain" description="ABC transporter" evidence="12">
    <location>
        <begin position="576"/>
        <end position="797"/>
    </location>
</feature>
<dbReference type="Pfam" id="PF00664">
    <property type="entry name" value="ABC_membrane"/>
    <property type="match status" value="2"/>
</dbReference>
<dbReference type="InterPro" id="IPR011527">
    <property type="entry name" value="ABC1_TM_dom"/>
</dbReference>
<dbReference type="GO" id="GO:0016887">
    <property type="term" value="F:ATP hydrolysis activity"/>
    <property type="evidence" value="ECO:0007669"/>
    <property type="project" value="InterPro"/>
</dbReference>
<feature type="compositionally biased region" description="Low complexity" evidence="10">
    <location>
        <begin position="805"/>
        <end position="816"/>
    </location>
</feature>
<name>A0A6G1SHS4_9ACAR</name>
<dbReference type="FunFam" id="3.40.50.300:FF:000973">
    <property type="entry name" value="Multidrug resistance-associated protein 4"/>
    <property type="match status" value="1"/>
</dbReference>
<feature type="transmembrane region" description="Helical" evidence="11">
    <location>
        <begin position="235"/>
        <end position="255"/>
    </location>
</feature>
<keyword evidence="3" id="KW-0813">Transport</keyword>
<evidence type="ECO:0000256" key="3">
    <source>
        <dbReference type="ARBA" id="ARBA00022448"/>
    </source>
</evidence>
<dbReference type="GO" id="GO:0140359">
    <property type="term" value="F:ABC-type transporter activity"/>
    <property type="evidence" value="ECO:0007669"/>
    <property type="project" value="InterPro"/>
</dbReference>
<accession>A0A6G1SHS4</accession>
<feature type="region of interest" description="Disordered" evidence="10">
    <location>
        <begin position="433"/>
        <end position="459"/>
    </location>
</feature>
<comment type="subcellular location">
    <subcellularLocation>
        <location evidence="1">Membrane</location>
        <topology evidence="1">Multi-pass membrane protein</topology>
    </subcellularLocation>
</comment>
<feature type="transmembrane region" description="Helical" evidence="11">
    <location>
        <begin position="930"/>
        <end position="957"/>
    </location>
</feature>
<evidence type="ECO:0000313" key="14">
    <source>
        <dbReference type="EMBL" id="MDE49522.1"/>
    </source>
</evidence>
<dbReference type="PROSITE" id="PS50893">
    <property type="entry name" value="ABC_TRANSPORTER_2"/>
    <property type="match status" value="2"/>
</dbReference>
<feature type="compositionally biased region" description="Polar residues" evidence="10">
    <location>
        <begin position="823"/>
        <end position="841"/>
    </location>
</feature>
<feature type="region of interest" description="Disordered" evidence="10">
    <location>
        <begin position="880"/>
        <end position="907"/>
    </location>
</feature>
<dbReference type="FunFam" id="1.20.1560.10:FF:000026">
    <property type="entry name" value="Multidrug resistance-associated protein lethal(2)03659"/>
    <property type="match status" value="1"/>
</dbReference>
<feature type="transmembrane region" description="Helical" evidence="11">
    <location>
        <begin position="1071"/>
        <end position="1094"/>
    </location>
</feature>
<reference evidence="14" key="1">
    <citation type="submission" date="2018-10" db="EMBL/GenBank/DDBJ databases">
        <title>Transcriptome assembly of Aceria tosichella (Wheat curl mite) Type 2.</title>
        <authorList>
            <person name="Scully E.D."/>
            <person name="Geib S.M."/>
            <person name="Palmer N.A."/>
            <person name="Gupta A.K."/>
            <person name="Sarath G."/>
            <person name="Tatineni S."/>
        </authorList>
    </citation>
    <scope>NUCLEOTIDE SEQUENCE</scope>
    <source>
        <strain evidence="14">LincolnNE</strain>
    </source>
</reference>
<feature type="domain" description="ABC transporter" evidence="12">
    <location>
        <begin position="1350"/>
        <end position="1583"/>
    </location>
</feature>
<dbReference type="CDD" id="cd03250">
    <property type="entry name" value="ABCC_MRP_domain1"/>
    <property type="match status" value="1"/>
</dbReference>
<evidence type="ECO:0000256" key="11">
    <source>
        <dbReference type="SAM" id="Phobius"/>
    </source>
</evidence>
<dbReference type="InterPro" id="IPR036640">
    <property type="entry name" value="ABC1_TM_sf"/>
</dbReference>
<evidence type="ECO:0000259" key="13">
    <source>
        <dbReference type="PROSITE" id="PS50929"/>
    </source>
</evidence>
<feature type="transmembrane region" description="Helical" evidence="11">
    <location>
        <begin position="158"/>
        <end position="185"/>
    </location>
</feature>
<feature type="domain" description="ABC transmembrane type-1" evidence="13">
    <location>
        <begin position="122"/>
        <end position="407"/>
    </location>
</feature>
<evidence type="ECO:0000256" key="5">
    <source>
        <dbReference type="ARBA" id="ARBA00022737"/>
    </source>
</evidence>
<dbReference type="GO" id="GO:0005524">
    <property type="term" value="F:ATP binding"/>
    <property type="evidence" value="ECO:0007669"/>
    <property type="project" value="UniProtKB-KW"/>
</dbReference>
<organism evidence="14">
    <name type="scientific">Aceria tosichella</name>
    <name type="common">wheat curl mite</name>
    <dbReference type="NCBI Taxonomy" id="561515"/>
    <lineage>
        <taxon>Eukaryota</taxon>
        <taxon>Metazoa</taxon>
        <taxon>Ecdysozoa</taxon>
        <taxon>Arthropoda</taxon>
        <taxon>Chelicerata</taxon>
        <taxon>Arachnida</taxon>
        <taxon>Acari</taxon>
        <taxon>Acariformes</taxon>
        <taxon>Trombidiformes</taxon>
        <taxon>Prostigmata</taxon>
        <taxon>Eupodina</taxon>
        <taxon>Eriophyoidea</taxon>
        <taxon>Eriophyidae</taxon>
        <taxon>Eriophyinae</taxon>
        <taxon>Aceriini</taxon>
        <taxon>Aceria</taxon>
    </lineage>
</organism>
<dbReference type="SMART" id="SM00382">
    <property type="entry name" value="AAA"/>
    <property type="match status" value="2"/>
</dbReference>
<dbReference type="Gene3D" id="3.40.50.300">
    <property type="entry name" value="P-loop containing nucleotide triphosphate hydrolases"/>
    <property type="match status" value="2"/>
</dbReference>
<feature type="transmembrane region" description="Helical" evidence="11">
    <location>
        <begin position="353"/>
        <end position="373"/>
    </location>
</feature>
<dbReference type="GO" id="GO:0016020">
    <property type="term" value="C:membrane"/>
    <property type="evidence" value="ECO:0007669"/>
    <property type="project" value="UniProtKB-SubCell"/>
</dbReference>
<dbReference type="SUPFAM" id="SSF90123">
    <property type="entry name" value="ABC transporter transmembrane region"/>
    <property type="match status" value="2"/>
</dbReference>
<keyword evidence="9 11" id="KW-0472">Membrane</keyword>
<dbReference type="Pfam" id="PF00005">
    <property type="entry name" value="ABC_tran"/>
    <property type="match status" value="2"/>
</dbReference>
<evidence type="ECO:0000256" key="2">
    <source>
        <dbReference type="ARBA" id="ARBA00009726"/>
    </source>
</evidence>
<feature type="transmembrane region" description="Helical" evidence="11">
    <location>
        <begin position="261"/>
        <end position="280"/>
    </location>
</feature>
<dbReference type="Gene3D" id="1.20.1560.10">
    <property type="entry name" value="ABC transporter type 1, transmembrane domain"/>
    <property type="match status" value="2"/>
</dbReference>
<evidence type="ECO:0000256" key="7">
    <source>
        <dbReference type="ARBA" id="ARBA00022840"/>
    </source>
</evidence>
<keyword evidence="8 11" id="KW-1133">Transmembrane helix</keyword>
<feature type="transmembrane region" description="Helical" evidence="11">
    <location>
        <begin position="1106"/>
        <end position="1131"/>
    </location>
</feature>
<dbReference type="InterPro" id="IPR003593">
    <property type="entry name" value="AAA+_ATPase"/>
</dbReference>
<keyword evidence="7" id="KW-0067">ATP-binding</keyword>
<dbReference type="InterPro" id="IPR050173">
    <property type="entry name" value="ABC_transporter_C-like"/>
</dbReference>
<evidence type="ECO:0000256" key="9">
    <source>
        <dbReference type="ARBA" id="ARBA00023136"/>
    </source>
</evidence>
<evidence type="ECO:0000256" key="10">
    <source>
        <dbReference type="SAM" id="MobiDB-lite"/>
    </source>
</evidence>
<keyword evidence="5" id="KW-0677">Repeat</keyword>
<feature type="region of interest" description="Disordered" evidence="10">
    <location>
        <begin position="477"/>
        <end position="554"/>
    </location>
</feature>
<gene>
    <name evidence="14" type="primary">ABCC4_1</name>
    <name evidence="14" type="ORF">g.19482</name>
</gene>